<feature type="compositionally biased region" description="Low complexity" evidence="1">
    <location>
        <begin position="11"/>
        <end position="25"/>
    </location>
</feature>
<feature type="region of interest" description="Disordered" evidence="1">
    <location>
        <begin position="470"/>
        <end position="557"/>
    </location>
</feature>
<name>A0A423W227_9PEZI</name>
<feature type="region of interest" description="Disordered" evidence="1">
    <location>
        <begin position="356"/>
        <end position="376"/>
    </location>
</feature>
<proteinExistence type="predicted"/>
<feature type="compositionally biased region" description="Low complexity" evidence="1">
    <location>
        <begin position="488"/>
        <end position="511"/>
    </location>
</feature>
<feature type="compositionally biased region" description="Basic residues" evidence="1">
    <location>
        <begin position="101"/>
        <end position="110"/>
    </location>
</feature>
<accession>A0A423W227</accession>
<dbReference type="EMBL" id="LKEA01000029">
    <property type="protein sequence ID" value="ROV97366.1"/>
    <property type="molecule type" value="Genomic_DNA"/>
</dbReference>
<feature type="region of interest" description="Disordered" evidence="1">
    <location>
        <begin position="410"/>
        <end position="429"/>
    </location>
</feature>
<feature type="compositionally biased region" description="Basic and acidic residues" evidence="1">
    <location>
        <begin position="278"/>
        <end position="289"/>
    </location>
</feature>
<feature type="compositionally biased region" description="Basic and acidic residues" evidence="1">
    <location>
        <begin position="470"/>
        <end position="483"/>
    </location>
</feature>
<sequence length="574" mass="63727">MPSFSIFPLDSSARTTKTTTRSASTESPHPSLDLKLPTIDIPSPIDPSPPSHPPPPASPCPWLWKCHSCMTIYRLAVTRRCLECDHQFCLGPPTASSSRGPKARKRKRNRGGPCKAEFDYTSWSLYNSWRRTVLLNSPPSLSENSKSSNRKQKQQNWGDEYAATKAARDNIRADGGRPQEPFNDRRDGLFVRKKHSCWLHCDFPSECHHAIYKAQQEGRPILAVAEALDAVNSAVVAGDEVSDEYNGCPGRNTKKAKSNAGREAQLATVAEENNESDSGLKDEGDKEDVSPCSPEPPRELMYEPEVSPITPIGRDDHQCLSYSTKDVNSELWEDLDLNGHSIKATSLEFEVYADDTNNTTTHPTEQQHHYTDEPDELSEEVYHNNQEDPETRRQHLKLDDLESAYSEKAWFPATNEEQGAGDGKPCKGSERMCRRDRMLALLGRRNAITTITCPIYSTIDHATACRISDNRRQEERQTLKASDDWESWSDSSSSTCSGSSSCNSSNADASGGDSVAVLDLDGDSLMPEALSPINEEDADSMLSPASPVEEGRKEGEPDLITLLMMRNAFMRGDI</sequence>
<feature type="compositionally biased region" description="Low complexity" evidence="1">
    <location>
        <begin position="137"/>
        <end position="147"/>
    </location>
</feature>
<reference evidence="2 3" key="1">
    <citation type="submission" date="2015-09" db="EMBL/GenBank/DDBJ databases">
        <title>Host preference determinants of Valsa canker pathogens revealed by comparative genomics.</title>
        <authorList>
            <person name="Yin Z."/>
            <person name="Huang L."/>
        </authorList>
    </citation>
    <scope>NUCLEOTIDE SEQUENCE [LARGE SCALE GENOMIC DNA]</scope>
    <source>
        <strain evidence="2 3">03-1</strain>
    </source>
</reference>
<organism evidence="2 3">
    <name type="scientific">Cytospora schulzeri</name>
    <dbReference type="NCBI Taxonomy" id="448051"/>
    <lineage>
        <taxon>Eukaryota</taxon>
        <taxon>Fungi</taxon>
        <taxon>Dikarya</taxon>
        <taxon>Ascomycota</taxon>
        <taxon>Pezizomycotina</taxon>
        <taxon>Sordariomycetes</taxon>
        <taxon>Sordariomycetidae</taxon>
        <taxon>Diaporthales</taxon>
        <taxon>Cytosporaceae</taxon>
        <taxon>Cytospora</taxon>
    </lineage>
</organism>
<dbReference type="OrthoDB" id="5396104at2759"/>
<gene>
    <name evidence="2" type="ORF">VMCG_06899</name>
</gene>
<feature type="region of interest" description="Disordered" evidence="1">
    <location>
        <begin position="137"/>
        <end position="158"/>
    </location>
</feature>
<evidence type="ECO:0000313" key="3">
    <source>
        <dbReference type="Proteomes" id="UP000283895"/>
    </source>
</evidence>
<keyword evidence="3" id="KW-1185">Reference proteome</keyword>
<dbReference type="AlphaFoldDB" id="A0A423W227"/>
<dbReference type="STRING" id="356882.A0A423W227"/>
<feature type="region of interest" description="Disordered" evidence="1">
    <location>
        <begin position="166"/>
        <end position="185"/>
    </location>
</feature>
<dbReference type="Proteomes" id="UP000283895">
    <property type="component" value="Unassembled WGS sequence"/>
</dbReference>
<evidence type="ECO:0000313" key="2">
    <source>
        <dbReference type="EMBL" id="ROV97366.1"/>
    </source>
</evidence>
<feature type="region of interest" description="Disordered" evidence="1">
    <location>
        <begin position="93"/>
        <end position="113"/>
    </location>
</feature>
<feature type="compositionally biased region" description="Pro residues" evidence="1">
    <location>
        <begin position="44"/>
        <end position="54"/>
    </location>
</feature>
<feature type="region of interest" description="Disordered" evidence="1">
    <location>
        <begin position="243"/>
        <end position="317"/>
    </location>
</feature>
<comment type="caution">
    <text evidence="2">The sequence shown here is derived from an EMBL/GenBank/DDBJ whole genome shotgun (WGS) entry which is preliminary data.</text>
</comment>
<evidence type="ECO:0000256" key="1">
    <source>
        <dbReference type="SAM" id="MobiDB-lite"/>
    </source>
</evidence>
<feature type="region of interest" description="Disordered" evidence="1">
    <location>
        <begin position="1"/>
        <end position="54"/>
    </location>
</feature>
<protein>
    <submittedName>
        <fullName evidence="2">Uncharacterized protein</fullName>
    </submittedName>
</protein>